<keyword evidence="1" id="KW-1133">Transmembrane helix</keyword>
<keyword evidence="2" id="KW-1185">Reference proteome</keyword>
<reference evidence="3" key="2">
    <citation type="submission" date="2020-10" db="UniProtKB">
        <authorList>
            <consortium name="WormBaseParasite"/>
        </authorList>
    </citation>
    <scope>IDENTIFICATION</scope>
</reference>
<reference evidence="2" key="1">
    <citation type="journal article" date="2013" name="Genetics">
        <title>The draft genome and transcriptome of Panagrellus redivivus are shaped by the harsh demands of a free-living lifestyle.</title>
        <authorList>
            <person name="Srinivasan J."/>
            <person name="Dillman A.R."/>
            <person name="Macchietto M.G."/>
            <person name="Heikkinen L."/>
            <person name="Lakso M."/>
            <person name="Fracchia K.M."/>
            <person name="Antoshechkin I."/>
            <person name="Mortazavi A."/>
            <person name="Wong G."/>
            <person name="Sternberg P.W."/>
        </authorList>
    </citation>
    <scope>NUCLEOTIDE SEQUENCE [LARGE SCALE GENOMIC DNA]</scope>
    <source>
        <strain evidence="2">MT8872</strain>
    </source>
</reference>
<feature type="transmembrane region" description="Helical" evidence="1">
    <location>
        <begin position="183"/>
        <end position="206"/>
    </location>
</feature>
<sequence length="242" mass="26971">MVVPDVGFKYLIENQFKPNPDQVVQEILGFVTFVSDDPLKSNQTLVFVRAGEKAVIVFLWHDVEFEEYIILPQIGISRGEAPPITTPCTVFPNGSVWSFPIFFDSAPFYFPSLNNAPVYGTNGRILNLKLYWVNTTELIRIKFPLSVSFLSNDSNIGTTTVLPSTTDYFEVTTTKKGLLNEKWWLIVDINAILVMGNGAIIGLLIYKLLRFYAKTDSVAASTILPTAASDDMATTEILRKGS</sequence>
<dbReference type="Proteomes" id="UP000492821">
    <property type="component" value="Unassembled WGS sequence"/>
</dbReference>
<evidence type="ECO:0000256" key="1">
    <source>
        <dbReference type="SAM" id="Phobius"/>
    </source>
</evidence>
<evidence type="ECO:0000313" key="3">
    <source>
        <dbReference type="WBParaSite" id="Pan_g3642.t1"/>
    </source>
</evidence>
<accession>A0A7E4VV49</accession>
<proteinExistence type="predicted"/>
<keyword evidence="1" id="KW-0812">Transmembrane</keyword>
<keyword evidence="1" id="KW-0472">Membrane</keyword>
<evidence type="ECO:0000313" key="2">
    <source>
        <dbReference type="Proteomes" id="UP000492821"/>
    </source>
</evidence>
<dbReference type="AlphaFoldDB" id="A0A7E4VV49"/>
<dbReference type="WBParaSite" id="Pan_g3642.t1">
    <property type="protein sequence ID" value="Pan_g3642.t1"/>
    <property type="gene ID" value="Pan_g3642"/>
</dbReference>
<protein>
    <submittedName>
        <fullName evidence="3">Uncharacterized protein</fullName>
    </submittedName>
</protein>
<name>A0A7E4VV49_PANRE</name>
<organism evidence="2 3">
    <name type="scientific">Panagrellus redivivus</name>
    <name type="common">Microworm</name>
    <dbReference type="NCBI Taxonomy" id="6233"/>
    <lineage>
        <taxon>Eukaryota</taxon>
        <taxon>Metazoa</taxon>
        <taxon>Ecdysozoa</taxon>
        <taxon>Nematoda</taxon>
        <taxon>Chromadorea</taxon>
        <taxon>Rhabditida</taxon>
        <taxon>Tylenchina</taxon>
        <taxon>Panagrolaimomorpha</taxon>
        <taxon>Panagrolaimoidea</taxon>
        <taxon>Panagrolaimidae</taxon>
        <taxon>Panagrellus</taxon>
    </lineage>
</organism>